<evidence type="ECO:0000256" key="1">
    <source>
        <dbReference type="SAM" id="MobiDB-lite"/>
    </source>
</evidence>
<protein>
    <submittedName>
        <fullName evidence="2">Uncharacterized protein</fullName>
    </submittedName>
</protein>
<reference evidence="2" key="1">
    <citation type="submission" date="2018-02" db="EMBL/GenBank/DDBJ databases">
        <authorList>
            <person name="Cohen D.B."/>
            <person name="Kent A.D."/>
        </authorList>
    </citation>
    <scope>NUCLEOTIDE SEQUENCE</scope>
</reference>
<dbReference type="AlphaFoldDB" id="A0A2N9G3Z5"/>
<evidence type="ECO:0000313" key="2">
    <source>
        <dbReference type="EMBL" id="SPC97406.1"/>
    </source>
</evidence>
<organism evidence="2">
    <name type="scientific">Fagus sylvatica</name>
    <name type="common">Beechnut</name>
    <dbReference type="NCBI Taxonomy" id="28930"/>
    <lineage>
        <taxon>Eukaryota</taxon>
        <taxon>Viridiplantae</taxon>
        <taxon>Streptophyta</taxon>
        <taxon>Embryophyta</taxon>
        <taxon>Tracheophyta</taxon>
        <taxon>Spermatophyta</taxon>
        <taxon>Magnoliopsida</taxon>
        <taxon>eudicotyledons</taxon>
        <taxon>Gunneridae</taxon>
        <taxon>Pentapetalae</taxon>
        <taxon>rosids</taxon>
        <taxon>fabids</taxon>
        <taxon>Fagales</taxon>
        <taxon>Fagaceae</taxon>
        <taxon>Fagus</taxon>
    </lineage>
</organism>
<sequence length="174" mass="18966">MGGAILTSYIGAICGNRISRSFGMNRGYFRASKLRQARSRPPPTDRSSPDLSLYGGKTAIRGGTRRHVPMGTPALHSRAAAACKLNNGVFRAPIQKAALPSEFSPADLSFGIGIAAIRVFTRLHASSRLRRNSLRASTRGHATACVRHTRPRSWHMPEPRVASLCSCIIPYRQL</sequence>
<proteinExistence type="predicted"/>
<accession>A0A2N9G3Z5</accession>
<name>A0A2N9G3Z5_FAGSY</name>
<gene>
    <name evidence="2" type="ORF">FSB_LOCUS25288</name>
</gene>
<dbReference type="EMBL" id="OIVN01001768">
    <property type="protein sequence ID" value="SPC97406.1"/>
    <property type="molecule type" value="Genomic_DNA"/>
</dbReference>
<feature type="region of interest" description="Disordered" evidence="1">
    <location>
        <begin position="33"/>
        <end position="67"/>
    </location>
</feature>